<comment type="caution">
    <text evidence="6">The sequence shown here is derived from an EMBL/GenBank/DDBJ whole genome shotgun (WGS) entry which is preliminary data.</text>
</comment>
<evidence type="ECO:0000313" key="6">
    <source>
        <dbReference type="EMBL" id="KAF5827502.1"/>
    </source>
</evidence>
<dbReference type="SUPFAM" id="SSF88697">
    <property type="entry name" value="PUA domain-like"/>
    <property type="match status" value="1"/>
</dbReference>
<comment type="subcellular location">
    <subcellularLocation>
        <location evidence="1">Chromosome</location>
    </subcellularLocation>
    <subcellularLocation>
        <location evidence="3">Nucleus</location>
    </subcellularLocation>
</comment>
<dbReference type="InterPro" id="IPR036987">
    <property type="entry name" value="SRA-YDG_sf"/>
</dbReference>
<evidence type="ECO:0000256" key="1">
    <source>
        <dbReference type="ARBA" id="ARBA00004286"/>
    </source>
</evidence>
<dbReference type="InterPro" id="IPR051357">
    <property type="entry name" value="H3K9_HMTase_SUVAR3-9"/>
</dbReference>
<dbReference type="Gene3D" id="2.30.280.10">
    <property type="entry name" value="SRA-YDG"/>
    <property type="match status" value="1"/>
</dbReference>
<reference evidence="6" key="1">
    <citation type="submission" date="2017-08" db="EMBL/GenBank/DDBJ databases">
        <authorList>
            <person name="Polle J.E."/>
            <person name="Barry K."/>
            <person name="Cushman J."/>
            <person name="Schmutz J."/>
            <person name="Tran D."/>
            <person name="Hathwaick L.T."/>
            <person name="Yim W.C."/>
            <person name="Jenkins J."/>
            <person name="Mckie-Krisberg Z.M."/>
            <person name="Prochnik S."/>
            <person name="Lindquist E."/>
            <person name="Dockter R.B."/>
            <person name="Adam C."/>
            <person name="Molina H."/>
            <person name="Bunkerborg J."/>
            <person name="Jin E."/>
            <person name="Buchheim M."/>
            <person name="Magnuson J."/>
        </authorList>
    </citation>
    <scope>NUCLEOTIDE SEQUENCE</scope>
    <source>
        <strain evidence="6">CCAP 19/18</strain>
    </source>
</reference>
<accession>A0ABQ7FYQ6</accession>
<feature type="domain" description="YDG" evidence="5">
    <location>
        <begin position="69"/>
        <end position="208"/>
    </location>
</feature>
<evidence type="ECO:0000256" key="4">
    <source>
        <dbReference type="SAM" id="MobiDB-lite"/>
    </source>
</evidence>
<feature type="region of interest" description="Disordered" evidence="4">
    <location>
        <begin position="222"/>
        <end position="271"/>
    </location>
</feature>
<dbReference type="PANTHER" id="PTHR45660:SF13">
    <property type="entry name" value="HISTONE-LYSINE N-METHYLTRANSFERASE SETMAR"/>
    <property type="match status" value="1"/>
</dbReference>
<name>A0ABQ7FYQ6_DUNSA</name>
<dbReference type="SMART" id="SM00466">
    <property type="entry name" value="SRA"/>
    <property type="match status" value="1"/>
</dbReference>
<gene>
    <name evidence="6" type="ORF">DUNSADRAFT_550</name>
</gene>
<proteinExistence type="predicted"/>
<dbReference type="Proteomes" id="UP000815325">
    <property type="component" value="Unassembled WGS sequence"/>
</dbReference>
<keyword evidence="7" id="KW-1185">Reference proteome</keyword>
<evidence type="ECO:0000256" key="3">
    <source>
        <dbReference type="PROSITE-ProRule" id="PRU00358"/>
    </source>
</evidence>
<dbReference type="InterPro" id="IPR003105">
    <property type="entry name" value="SRA_YDG"/>
</dbReference>
<dbReference type="Pfam" id="PF02182">
    <property type="entry name" value="SAD_SRA"/>
    <property type="match status" value="1"/>
</dbReference>
<sequence>MSDDESLVVKAVDLGQWILDNSENARGSLHAILQEYREVEGGLRSKGEKKPDMQAVSQLKHLTPTVMFGHVPGMLPGDVFKNRGELAVLGGHTQYSRGIDNRVADLQGARAIVLSGGYKDDADHGSTMWYTGQGGQKNKQQVEDQEWVRDNLGLKQNAQTGTPVRVFRGSRDSAGETRYTYEGLYAVKEARRVKSKDGPLICQFLLDGLPNGHSVASTKVEFKSMSKKTYQPRTRLAAPDENSAPVAPRPSKKSKVPVIGSAEAPWGPIDRKAREARRAAAAKKPGLVSDDLSNGLEPHVPIPCYNELDDGALPPRLNYTPDYKWHPGVKEQLSGVLKALDEQMLHYRGGHTCSMAFNQAMMLKVCVQHVKYQCSITSK</sequence>
<keyword evidence="2 3" id="KW-0539">Nucleus</keyword>
<dbReference type="EMBL" id="MU070488">
    <property type="protein sequence ID" value="KAF5827502.1"/>
    <property type="molecule type" value="Genomic_DNA"/>
</dbReference>
<dbReference type="Gene3D" id="2.170.270.10">
    <property type="entry name" value="SET domain"/>
    <property type="match status" value="1"/>
</dbReference>
<protein>
    <submittedName>
        <fullName evidence="6">PUA-like domain-containing protein</fullName>
    </submittedName>
</protein>
<evidence type="ECO:0000256" key="2">
    <source>
        <dbReference type="ARBA" id="ARBA00023242"/>
    </source>
</evidence>
<dbReference type="InterPro" id="IPR046341">
    <property type="entry name" value="SET_dom_sf"/>
</dbReference>
<dbReference type="PANTHER" id="PTHR45660">
    <property type="entry name" value="HISTONE-LYSINE N-METHYLTRANSFERASE SETMAR"/>
    <property type="match status" value="1"/>
</dbReference>
<organism evidence="6 7">
    <name type="scientific">Dunaliella salina</name>
    <name type="common">Green alga</name>
    <name type="synonym">Protococcus salinus</name>
    <dbReference type="NCBI Taxonomy" id="3046"/>
    <lineage>
        <taxon>Eukaryota</taxon>
        <taxon>Viridiplantae</taxon>
        <taxon>Chlorophyta</taxon>
        <taxon>core chlorophytes</taxon>
        <taxon>Chlorophyceae</taxon>
        <taxon>CS clade</taxon>
        <taxon>Chlamydomonadales</taxon>
        <taxon>Dunaliellaceae</taxon>
        <taxon>Dunaliella</taxon>
    </lineage>
</organism>
<evidence type="ECO:0000313" key="7">
    <source>
        <dbReference type="Proteomes" id="UP000815325"/>
    </source>
</evidence>
<dbReference type="InterPro" id="IPR015947">
    <property type="entry name" value="PUA-like_sf"/>
</dbReference>
<evidence type="ECO:0000259" key="5">
    <source>
        <dbReference type="PROSITE" id="PS51015"/>
    </source>
</evidence>
<dbReference type="PROSITE" id="PS51015">
    <property type="entry name" value="YDG"/>
    <property type="match status" value="1"/>
</dbReference>